<sequence length="81" mass="8769">MKLLRTVLISLGAILILLAVVANIITPVNIPEDEGAAYISGTIVARLLFFVPGALLLFFANKIKKRLNKKAINALLESLPQ</sequence>
<dbReference type="AlphaFoldDB" id="A0A172U0Z0"/>
<dbReference type="EMBL" id="CP011390">
    <property type="protein sequence ID" value="ANE53021.1"/>
    <property type="molecule type" value="Genomic_DNA"/>
</dbReference>
<keyword evidence="3" id="KW-1185">Reference proteome</keyword>
<name>A0A172U0Z0_9BACT</name>
<reference evidence="3" key="1">
    <citation type="submission" date="2015-01" db="EMBL/GenBank/DDBJ databases">
        <title>Flavisolibacter sp./LCS9/ whole genome sequencing.</title>
        <authorList>
            <person name="Kim M.K."/>
            <person name="Srinivasan S."/>
            <person name="Lee J.-J."/>
        </authorList>
    </citation>
    <scope>NUCLEOTIDE SEQUENCE [LARGE SCALE GENOMIC DNA]</scope>
    <source>
        <strain evidence="3">LCS9</strain>
    </source>
</reference>
<proteinExistence type="predicted"/>
<reference evidence="2 3" key="2">
    <citation type="journal article" date="2016" name="Int. J. Syst. Evol. Microbiol.">
        <title>Flavisolibacter tropicus sp. nov., isolated from tropical soil.</title>
        <authorList>
            <person name="Lee J.J."/>
            <person name="Kang M.S."/>
            <person name="Kim G.S."/>
            <person name="Lee C.S."/>
            <person name="Lim S."/>
            <person name="Lee J."/>
            <person name="Roh S.H."/>
            <person name="Kang H."/>
            <person name="Ha J.M."/>
            <person name="Bae S."/>
            <person name="Jung H.Y."/>
            <person name="Kim M.K."/>
        </authorList>
    </citation>
    <scope>NUCLEOTIDE SEQUENCE [LARGE SCALE GENOMIC DNA]</scope>
    <source>
        <strain evidence="2 3">LCS9</strain>
    </source>
</reference>
<gene>
    <name evidence="2" type="ORF">SY85_23645</name>
</gene>
<dbReference type="KEGG" id="fla:SY85_23645"/>
<feature type="transmembrane region" description="Helical" evidence="1">
    <location>
        <begin position="38"/>
        <end position="60"/>
    </location>
</feature>
<organism evidence="2 3">
    <name type="scientific">Flavisolibacter tropicus</name>
    <dbReference type="NCBI Taxonomy" id="1492898"/>
    <lineage>
        <taxon>Bacteria</taxon>
        <taxon>Pseudomonadati</taxon>
        <taxon>Bacteroidota</taxon>
        <taxon>Chitinophagia</taxon>
        <taxon>Chitinophagales</taxon>
        <taxon>Chitinophagaceae</taxon>
        <taxon>Flavisolibacter</taxon>
    </lineage>
</organism>
<protein>
    <submittedName>
        <fullName evidence="2">Uncharacterized protein</fullName>
    </submittedName>
</protein>
<dbReference type="RefSeq" id="WP_066408535.1">
    <property type="nucleotide sequence ID" value="NZ_CP011390.1"/>
</dbReference>
<dbReference type="STRING" id="1492898.SY85_23645"/>
<accession>A0A172U0Z0</accession>
<keyword evidence="1" id="KW-0472">Membrane</keyword>
<keyword evidence="1" id="KW-0812">Transmembrane</keyword>
<dbReference type="Proteomes" id="UP000077177">
    <property type="component" value="Chromosome"/>
</dbReference>
<evidence type="ECO:0000313" key="3">
    <source>
        <dbReference type="Proteomes" id="UP000077177"/>
    </source>
</evidence>
<evidence type="ECO:0000256" key="1">
    <source>
        <dbReference type="SAM" id="Phobius"/>
    </source>
</evidence>
<evidence type="ECO:0000313" key="2">
    <source>
        <dbReference type="EMBL" id="ANE53021.1"/>
    </source>
</evidence>
<keyword evidence="1" id="KW-1133">Transmembrane helix</keyword>